<gene>
    <name evidence="2" type="ORF">SLU01_24130</name>
</gene>
<keyword evidence="1" id="KW-0812">Transmembrane</keyword>
<comment type="caution">
    <text evidence="2">The sequence shown here is derived from an EMBL/GenBank/DDBJ whole genome shotgun (WGS) entry which is preliminary data.</text>
</comment>
<dbReference type="AlphaFoldDB" id="A0A511Z9J0"/>
<feature type="transmembrane region" description="Helical" evidence="1">
    <location>
        <begin position="9"/>
        <end position="27"/>
    </location>
</feature>
<evidence type="ECO:0000313" key="3">
    <source>
        <dbReference type="Proteomes" id="UP000321901"/>
    </source>
</evidence>
<feature type="transmembrane region" description="Helical" evidence="1">
    <location>
        <begin position="33"/>
        <end position="53"/>
    </location>
</feature>
<keyword evidence="1" id="KW-0472">Membrane</keyword>
<protein>
    <submittedName>
        <fullName evidence="2">Uncharacterized protein</fullName>
    </submittedName>
</protein>
<keyword evidence="3" id="KW-1185">Reference proteome</keyword>
<dbReference type="Proteomes" id="UP000321901">
    <property type="component" value="Unassembled WGS sequence"/>
</dbReference>
<evidence type="ECO:0000313" key="2">
    <source>
        <dbReference type="EMBL" id="GEN84101.1"/>
    </source>
</evidence>
<evidence type="ECO:0000256" key="1">
    <source>
        <dbReference type="SAM" id="Phobius"/>
    </source>
</evidence>
<reference evidence="2 3" key="1">
    <citation type="submission" date="2019-07" db="EMBL/GenBank/DDBJ databases">
        <title>Whole genome shotgun sequence of Sporosarcina luteola NBRC 105378.</title>
        <authorList>
            <person name="Hosoyama A."/>
            <person name="Uohara A."/>
            <person name="Ohji S."/>
            <person name="Ichikawa N."/>
        </authorList>
    </citation>
    <scope>NUCLEOTIDE SEQUENCE [LARGE SCALE GENOMIC DNA]</scope>
    <source>
        <strain evidence="2 3">NBRC 105378</strain>
    </source>
</reference>
<organism evidence="2 3">
    <name type="scientific">Sporosarcina luteola</name>
    <dbReference type="NCBI Taxonomy" id="582850"/>
    <lineage>
        <taxon>Bacteria</taxon>
        <taxon>Bacillati</taxon>
        <taxon>Bacillota</taxon>
        <taxon>Bacilli</taxon>
        <taxon>Bacillales</taxon>
        <taxon>Caryophanaceae</taxon>
        <taxon>Sporosarcina</taxon>
    </lineage>
</organism>
<name>A0A511Z9J0_9BACL</name>
<dbReference type="RefSeq" id="WP_147058631.1">
    <property type="nucleotide sequence ID" value="NZ_BJYL01000032.1"/>
</dbReference>
<dbReference type="OrthoDB" id="7596142at2"/>
<keyword evidence="1" id="KW-1133">Transmembrane helix</keyword>
<proteinExistence type="predicted"/>
<accession>A0A511Z9J0</accession>
<dbReference type="EMBL" id="BJYL01000032">
    <property type="protein sequence ID" value="GEN84101.1"/>
    <property type="molecule type" value="Genomic_DNA"/>
</dbReference>
<sequence length="248" mass="28522">MPSTQSNWYVRFGCLAPIIGIAALVYFLRRDAILPGFIFFAAFFGFAVLFLALSTRAEEKVKTKQLEHLESFKPAKSSYEESHAFVSFDVLSKIAVDENNKRIHFWEPALLADGKRVNKAYLKMPYVLSEYSYGQLLALEIYENGVRKQAVIKDAEGTAERIEAIGQSVEPIVDQKVSMVKKSIHRRVATVEMKIIMDDETKPVHVIRFYSSLDKRIKKDSSEYIAVKRNLDHWISLLSFVMENRRNF</sequence>